<sequence>MNTKLQHLTLTGLAALGATAAQAADVQLKIELPRINVAEYHKPYVAIWLEKAGDTSQAAAQLALWYDTKKPNNGGAKWLRDMRSWWRAGGRALSLPADGVSGATRAPGEHAISLGGHPALANLPAGQYEVVVEVGREAGGREVRRIPLNWPVKAAGETKVQGDDEIGALVLSVKP</sequence>
<feature type="signal peptide" evidence="1">
    <location>
        <begin position="1"/>
        <end position="23"/>
    </location>
</feature>
<reference evidence="2 3" key="1">
    <citation type="submission" date="2023-11" db="EMBL/GenBank/DDBJ databases">
        <title>Paucibacter sp. nov., isolated from fresh soil in Korea.</title>
        <authorList>
            <person name="Le N.T.T."/>
        </authorList>
    </citation>
    <scope>NUCLEOTIDE SEQUENCE [LARGE SCALE GENOMIC DNA]</scope>
    <source>
        <strain evidence="2 3">R3-3</strain>
    </source>
</reference>
<dbReference type="Proteomes" id="UP001285263">
    <property type="component" value="Unassembled WGS sequence"/>
</dbReference>
<dbReference type="PIRSF" id="PIRSF014995">
    <property type="entry name" value="UCP014995"/>
    <property type="match status" value="1"/>
</dbReference>
<dbReference type="RefSeq" id="WP_320422411.1">
    <property type="nucleotide sequence ID" value="NZ_JAXCLA010000003.1"/>
</dbReference>
<organism evidence="2 3">
    <name type="scientific">Roseateles agri</name>
    <dbReference type="NCBI Taxonomy" id="3098619"/>
    <lineage>
        <taxon>Bacteria</taxon>
        <taxon>Pseudomonadati</taxon>
        <taxon>Pseudomonadota</taxon>
        <taxon>Betaproteobacteria</taxon>
        <taxon>Burkholderiales</taxon>
        <taxon>Sphaerotilaceae</taxon>
        <taxon>Roseateles</taxon>
    </lineage>
</organism>
<evidence type="ECO:0000313" key="2">
    <source>
        <dbReference type="EMBL" id="MDY0744490.1"/>
    </source>
</evidence>
<comment type="caution">
    <text evidence="2">The sequence shown here is derived from an EMBL/GenBank/DDBJ whole genome shotgun (WGS) entry which is preliminary data.</text>
</comment>
<name>A0ABU5DDZ1_9BURK</name>
<dbReference type="EMBL" id="JAXCLA010000003">
    <property type="protein sequence ID" value="MDY0744490.1"/>
    <property type="molecule type" value="Genomic_DNA"/>
</dbReference>
<keyword evidence="3" id="KW-1185">Reference proteome</keyword>
<accession>A0ABU5DDZ1</accession>
<feature type="chain" id="PRO_5046984008" evidence="1">
    <location>
        <begin position="24"/>
        <end position="175"/>
    </location>
</feature>
<dbReference type="Pfam" id="PF10029">
    <property type="entry name" value="DUF2271"/>
    <property type="match status" value="1"/>
</dbReference>
<keyword evidence="1" id="KW-0732">Signal</keyword>
<protein>
    <submittedName>
        <fullName evidence="2">DUF2271 domain-containing protein</fullName>
    </submittedName>
</protein>
<dbReference type="InterPro" id="IPR014469">
    <property type="entry name" value="DUF2271"/>
</dbReference>
<gene>
    <name evidence="2" type="ORF">SNE35_08230</name>
</gene>
<evidence type="ECO:0000313" key="3">
    <source>
        <dbReference type="Proteomes" id="UP001285263"/>
    </source>
</evidence>
<evidence type="ECO:0000256" key="1">
    <source>
        <dbReference type="SAM" id="SignalP"/>
    </source>
</evidence>
<proteinExistence type="predicted"/>